<keyword evidence="7" id="KW-1185">Reference proteome</keyword>
<protein>
    <recommendedName>
        <fullName evidence="5">RanBP2-type domain-containing protein</fullName>
    </recommendedName>
</protein>
<evidence type="ECO:0000256" key="2">
    <source>
        <dbReference type="ARBA" id="ARBA00022771"/>
    </source>
</evidence>
<evidence type="ECO:0000313" key="6">
    <source>
        <dbReference type="EMBL" id="QPI51385.1"/>
    </source>
</evidence>
<accession>A0AA48WHP0</accession>
<keyword evidence="4" id="KW-0472">Membrane</keyword>
<dbReference type="InterPro" id="IPR001876">
    <property type="entry name" value="Znf_RanBP2"/>
</dbReference>
<keyword evidence="3" id="KW-0862">Zinc</keyword>
<evidence type="ECO:0000256" key="3">
    <source>
        <dbReference type="ARBA" id="ARBA00022833"/>
    </source>
</evidence>
<evidence type="ECO:0000256" key="4">
    <source>
        <dbReference type="SAM" id="Phobius"/>
    </source>
</evidence>
<dbReference type="EMBL" id="CP065053">
    <property type="protein sequence ID" value="QPI51385.1"/>
    <property type="molecule type" value="Genomic_DNA"/>
</dbReference>
<dbReference type="PROSITE" id="PS01358">
    <property type="entry name" value="ZF_RANBP2_1"/>
    <property type="match status" value="1"/>
</dbReference>
<dbReference type="RefSeq" id="WP_206090985.1">
    <property type="nucleotide sequence ID" value="NZ_CP065053.1"/>
</dbReference>
<keyword evidence="2" id="KW-0863">Zinc-finger</keyword>
<proteinExistence type="predicted"/>
<evidence type="ECO:0000256" key="1">
    <source>
        <dbReference type="ARBA" id="ARBA00022723"/>
    </source>
</evidence>
<evidence type="ECO:0000313" key="7">
    <source>
        <dbReference type="Proteomes" id="UP000662888"/>
    </source>
</evidence>
<organism evidence="6 7">
    <name type="scientific">Massilia antarctica</name>
    <dbReference type="NCBI Taxonomy" id="2765360"/>
    <lineage>
        <taxon>Bacteria</taxon>
        <taxon>Pseudomonadati</taxon>
        <taxon>Pseudomonadota</taxon>
        <taxon>Betaproteobacteria</taxon>
        <taxon>Burkholderiales</taxon>
        <taxon>Oxalobacteraceae</taxon>
        <taxon>Telluria group</taxon>
        <taxon>Massilia</taxon>
    </lineage>
</organism>
<name>A0AA48WHP0_9BURK</name>
<dbReference type="PROSITE" id="PS50199">
    <property type="entry name" value="ZF_RANBP2_2"/>
    <property type="match status" value="1"/>
</dbReference>
<keyword evidence="4" id="KW-1133">Transmembrane helix</keyword>
<keyword evidence="4" id="KW-0812">Transmembrane</keyword>
<keyword evidence="1" id="KW-0479">Metal-binding</keyword>
<feature type="transmembrane region" description="Helical" evidence="4">
    <location>
        <begin position="97"/>
        <end position="116"/>
    </location>
</feature>
<gene>
    <name evidence="6" type="ORF">IV454_07655</name>
</gene>
<evidence type="ECO:0000259" key="5">
    <source>
        <dbReference type="PROSITE" id="PS50199"/>
    </source>
</evidence>
<feature type="transmembrane region" description="Helical" evidence="4">
    <location>
        <begin position="73"/>
        <end position="91"/>
    </location>
</feature>
<reference evidence="6 7" key="1">
    <citation type="submission" date="2020-11" db="EMBL/GenBank/DDBJ databases">
        <authorList>
            <person name="Sun Q."/>
        </authorList>
    </citation>
    <scope>NUCLEOTIDE SEQUENCE [LARGE SCALE GENOMIC DNA]</scope>
    <source>
        <strain evidence="6 7">P8398</strain>
    </source>
</reference>
<dbReference type="Proteomes" id="UP000662888">
    <property type="component" value="Chromosome"/>
</dbReference>
<sequence>MQAYEWQCHVCRRSNSAAHDTCTACGFPAAARGEDILLERAVWAGTAAAPSATSSASADLAGLLAGLPLWRKLLVYSGVMVCGAGGIWWKLAWTLQSIGIAALMSVGGLLLVALAAGRDAAPSPPP</sequence>
<feature type="domain" description="RanBP2-type" evidence="5">
    <location>
        <begin position="2"/>
        <end position="31"/>
    </location>
</feature>